<name>A0A6S7GP33_PARCT</name>
<accession>A0A6S7GP33</accession>
<gene>
    <name evidence="5" type="ORF">PACLA_8A008538</name>
</gene>
<organism evidence="5 6">
    <name type="scientific">Paramuricea clavata</name>
    <name type="common">Red gorgonian</name>
    <name type="synonym">Violescent sea-whip</name>
    <dbReference type="NCBI Taxonomy" id="317549"/>
    <lineage>
        <taxon>Eukaryota</taxon>
        <taxon>Metazoa</taxon>
        <taxon>Cnidaria</taxon>
        <taxon>Anthozoa</taxon>
        <taxon>Octocorallia</taxon>
        <taxon>Malacalcyonacea</taxon>
        <taxon>Plexauridae</taxon>
        <taxon>Paramuricea</taxon>
    </lineage>
</organism>
<dbReference type="GO" id="GO:0006397">
    <property type="term" value="P:mRNA processing"/>
    <property type="evidence" value="ECO:0007669"/>
    <property type="project" value="UniProtKB-KW"/>
</dbReference>
<keyword evidence="2" id="KW-0507">mRNA processing</keyword>
<keyword evidence="3" id="KW-0539">Nucleus</keyword>
<evidence type="ECO:0000313" key="6">
    <source>
        <dbReference type="Proteomes" id="UP001152795"/>
    </source>
</evidence>
<evidence type="ECO:0000256" key="2">
    <source>
        <dbReference type="ARBA" id="ARBA00022664"/>
    </source>
</evidence>
<evidence type="ECO:0000256" key="3">
    <source>
        <dbReference type="ARBA" id="ARBA00023242"/>
    </source>
</evidence>
<feature type="domain" description="Pre-mRNA 3'-end-processing endonuclease polyadenylation factor C-term" evidence="4">
    <location>
        <begin position="38"/>
        <end position="73"/>
    </location>
</feature>
<sequence length="113" mass="12550">MGSLASEMLSHGKKLSGLLIKHGFNNYHLIAPGDLPTNAVNDMYADGVLTVILRVDSNPAAVLNFSNKLQERENWRFLTKVISISKTNLQQINQYNNGDNVDDDDGIEIDILH</sequence>
<dbReference type="Proteomes" id="UP001152795">
    <property type="component" value="Unassembled WGS sequence"/>
</dbReference>
<evidence type="ECO:0000256" key="1">
    <source>
        <dbReference type="ARBA" id="ARBA00004123"/>
    </source>
</evidence>
<dbReference type="GO" id="GO:0005634">
    <property type="term" value="C:nucleus"/>
    <property type="evidence" value="ECO:0007669"/>
    <property type="project" value="UniProtKB-SubCell"/>
</dbReference>
<protein>
    <recommendedName>
        <fullName evidence="4">Pre-mRNA 3'-end-processing endonuclease polyadenylation factor C-term domain-containing protein</fullName>
    </recommendedName>
</protein>
<evidence type="ECO:0000259" key="4">
    <source>
        <dbReference type="Pfam" id="PF11718"/>
    </source>
</evidence>
<comment type="caution">
    <text evidence="5">The sequence shown here is derived from an EMBL/GenBank/DDBJ whole genome shotgun (WGS) entry which is preliminary data.</text>
</comment>
<proteinExistence type="predicted"/>
<reference evidence="5" key="1">
    <citation type="submission" date="2020-04" db="EMBL/GenBank/DDBJ databases">
        <authorList>
            <person name="Alioto T."/>
            <person name="Alioto T."/>
            <person name="Gomez Garrido J."/>
        </authorList>
    </citation>
    <scope>NUCLEOTIDE SEQUENCE</scope>
    <source>
        <strain evidence="5">A484AB</strain>
    </source>
</reference>
<dbReference type="Pfam" id="PF11718">
    <property type="entry name" value="CPSF73-100_C"/>
    <property type="match status" value="1"/>
</dbReference>
<dbReference type="AlphaFoldDB" id="A0A6S7GP33"/>
<comment type="subcellular location">
    <subcellularLocation>
        <location evidence="1">Nucleus</location>
    </subcellularLocation>
</comment>
<evidence type="ECO:0000313" key="5">
    <source>
        <dbReference type="EMBL" id="CAB3991602.1"/>
    </source>
</evidence>
<dbReference type="InterPro" id="IPR021718">
    <property type="entry name" value="CPSF73-100_C"/>
</dbReference>
<dbReference type="EMBL" id="CACRXK020001885">
    <property type="protein sequence ID" value="CAB3991602.1"/>
    <property type="molecule type" value="Genomic_DNA"/>
</dbReference>
<dbReference type="OrthoDB" id="10249535at2759"/>
<keyword evidence="6" id="KW-1185">Reference proteome</keyword>